<dbReference type="EMBL" id="AP027732">
    <property type="protein sequence ID" value="BDZ51343.1"/>
    <property type="molecule type" value="Genomic_DNA"/>
</dbReference>
<dbReference type="InterPro" id="IPR036390">
    <property type="entry name" value="WH_DNA-bd_sf"/>
</dbReference>
<dbReference type="Proteomes" id="UP001321486">
    <property type="component" value="Chromosome"/>
</dbReference>
<gene>
    <name evidence="5" type="ORF">GCM10025867_35840</name>
</gene>
<evidence type="ECO:0000313" key="5">
    <source>
        <dbReference type="EMBL" id="BDZ51343.1"/>
    </source>
</evidence>
<dbReference type="PRINTS" id="PR00035">
    <property type="entry name" value="HTHGNTR"/>
</dbReference>
<dbReference type="SMART" id="SM00895">
    <property type="entry name" value="FCD"/>
    <property type="match status" value="1"/>
</dbReference>
<sequence>MVDLEPSQRRIPLSVQISDQLRAHIVNGDWAVGDRIPGEHELVEALGASRSTVREALRALAHSGLLEARPGDGTYVSASSELDLVLRRRARAESSIAVFEVREALELQAAKLACLRATPAQVASLSELLDRRDAAVSPVEHLAFDQAFHLELVAVAGNALLAEMYRNLDRAATYPIDDRHRVASNERWPAADPHRELVDALRERDAARASSAAESLITLAREVFVAAGEE</sequence>
<evidence type="ECO:0000256" key="1">
    <source>
        <dbReference type="ARBA" id="ARBA00023015"/>
    </source>
</evidence>
<proteinExistence type="predicted"/>
<keyword evidence="1" id="KW-0805">Transcription regulation</keyword>
<dbReference type="SUPFAM" id="SSF48008">
    <property type="entry name" value="GntR ligand-binding domain-like"/>
    <property type="match status" value="1"/>
</dbReference>
<dbReference type="InterPro" id="IPR000524">
    <property type="entry name" value="Tscrpt_reg_HTH_GntR"/>
</dbReference>
<feature type="domain" description="HTH gntR-type" evidence="4">
    <location>
        <begin position="11"/>
        <end position="79"/>
    </location>
</feature>
<evidence type="ECO:0000256" key="3">
    <source>
        <dbReference type="ARBA" id="ARBA00023163"/>
    </source>
</evidence>
<keyword evidence="2" id="KW-0238">DNA-binding</keyword>
<dbReference type="RefSeq" id="WP_286344123.1">
    <property type="nucleotide sequence ID" value="NZ_AP027732.1"/>
</dbReference>
<evidence type="ECO:0000313" key="6">
    <source>
        <dbReference type="Proteomes" id="UP001321486"/>
    </source>
</evidence>
<dbReference type="SUPFAM" id="SSF46785">
    <property type="entry name" value="Winged helix' DNA-binding domain"/>
    <property type="match status" value="1"/>
</dbReference>
<keyword evidence="6" id="KW-1185">Reference proteome</keyword>
<dbReference type="CDD" id="cd07377">
    <property type="entry name" value="WHTH_GntR"/>
    <property type="match status" value="1"/>
</dbReference>
<dbReference type="InterPro" id="IPR011711">
    <property type="entry name" value="GntR_C"/>
</dbReference>
<dbReference type="PANTHER" id="PTHR43537">
    <property type="entry name" value="TRANSCRIPTIONAL REGULATOR, GNTR FAMILY"/>
    <property type="match status" value="1"/>
</dbReference>
<reference evidence="6" key="1">
    <citation type="journal article" date="2019" name="Int. J. Syst. Evol. Microbiol.">
        <title>The Global Catalogue of Microorganisms (GCM) 10K type strain sequencing project: providing services to taxonomists for standard genome sequencing and annotation.</title>
        <authorList>
            <consortium name="The Broad Institute Genomics Platform"/>
            <consortium name="The Broad Institute Genome Sequencing Center for Infectious Disease"/>
            <person name="Wu L."/>
            <person name="Ma J."/>
        </authorList>
    </citation>
    <scope>NUCLEOTIDE SEQUENCE [LARGE SCALE GENOMIC DNA]</scope>
    <source>
        <strain evidence="6">NBRC 108728</strain>
    </source>
</reference>
<protein>
    <submittedName>
        <fullName evidence="5">GntR family transcriptional regulator</fullName>
    </submittedName>
</protein>
<accession>A0ABN6Y2A7</accession>
<organism evidence="5 6">
    <name type="scientific">Frondihabitans sucicola</name>
    <dbReference type="NCBI Taxonomy" id="1268041"/>
    <lineage>
        <taxon>Bacteria</taxon>
        <taxon>Bacillati</taxon>
        <taxon>Actinomycetota</taxon>
        <taxon>Actinomycetes</taxon>
        <taxon>Micrococcales</taxon>
        <taxon>Microbacteriaceae</taxon>
        <taxon>Frondihabitans</taxon>
    </lineage>
</organism>
<dbReference type="InterPro" id="IPR036388">
    <property type="entry name" value="WH-like_DNA-bd_sf"/>
</dbReference>
<dbReference type="Pfam" id="PF07729">
    <property type="entry name" value="FCD"/>
    <property type="match status" value="1"/>
</dbReference>
<dbReference type="PROSITE" id="PS50949">
    <property type="entry name" value="HTH_GNTR"/>
    <property type="match status" value="1"/>
</dbReference>
<evidence type="ECO:0000259" key="4">
    <source>
        <dbReference type="PROSITE" id="PS50949"/>
    </source>
</evidence>
<dbReference type="SMART" id="SM00345">
    <property type="entry name" value="HTH_GNTR"/>
    <property type="match status" value="1"/>
</dbReference>
<name>A0ABN6Y2A7_9MICO</name>
<evidence type="ECO:0000256" key="2">
    <source>
        <dbReference type="ARBA" id="ARBA00023125"/>
    </source>
</evidence>
<dbReference type="PANTHER" id="PTHR43537:SF47">
    <property type="entry name" value="REGULATORY PROTEIN GNTR HTH"/>
    <property type="match status" value="1"/>
</dbReference>
<dbReference type="Gene3D" id="1.20.120.530">
    <property type="entry name" value="GntR ligand-binding domain-like"/>
    <property type="match status" value="1"/>
</dbReference>
<dbReference type="InterPro" id="IPR008920">
    <property type="entry name" value="TF_FadR/GntR_C"/>
</dbReference>
<keyword evidence="3" id="KW-0804">Transcription</keyword>
<dbReference type="Pfam" id="PF00392">
    <property type="entry name" value="GntR"/>
    <property type="match status" value="1"/>
</dbReference>
<dbReference type="Gene3D" id="1.10.10.10">
    <property type="entry name" value="Winged helix-like DNA-binding domain superfamily/Winged helix DNA-binding domain"/>
    <property type="match status" value="1"/>
</dbReference>